<dbReference type="Proteomes" id="UP000054516">
    <property type="component" value="Unassembled WGS sequence"/>
</dbReference>
<feature type="compositionally biased region" description="Acidic residues" evidence="5">
    <location>
        <begin position="51"/>
        <end position="63"/>
    </location>
</feature>
<dbReference type="SUPFAM" id="SSF102462">
    <property type="entry name" value="Peptidyl-tRNA hydrolase II"/>
    <property type="match status" value="1"/>
</dbReference>
<dbReference type="CDD" id="cd02430">
    <property type="entry name" value="PTH2"/>
    <property type="match status" value="1"/>
</dbReference>
<organism evidence="7">
    <name type="scientific">Rosellinia necatrix</name>
    <name type="common">White root-rot fungus</name>
    <dbReference type="NCBI Taxonomy" id="77044"/>
    <lineage>
        <taxon>Eukaryota</taxon>
        <taxon>Fungi</taxon>
        <taxon>Dikarya</taxon>
        <taxon>Ascomycota</taxon>
        <taxon>Pezizomycotina</taxon>
        <taxon>Sordariomycetes</taxon>
        <taxon>Xylariomycetidae</taxon>
        <taxon>Xylariales</taxon>
        <taxon>Xylariaceae</taxon>
        <taxon>Rosellinia</taxon>
    </lineage>
</organism>
<dbReference type="STRING" id="77044.A0A1W2TCL4"/>
<dbReference type="OMA" id="DHAPNWT"/>
<dbReference type="NCBIfam" id="TIGR00283">
    <property type="entry name" value="arch_pth2"/>
    <property type="match status" value="1"/>
</dbReference>
<dbReference type="GO" id="GO:0004045">
    <property type="term" value="F:peptidyl-tRNA hydrolase activity"/>
    <property type="evidence" value="ECO:0007669"/>
    <property type="project" value="UniProtKB-EC"/>
</dbReference>
<comment type="catalytic activity">
    <reaction evidence="4">
        <text>an N-acyl-L-alpha-aminoacyl-tRNA + H2O = an N-acyl-L-amino acid + a tRNA + H(+)</text>
        <dbReference type="Rhea" id="RHEA:54448"/>
        <dbReference type="Rhea" id="RHEA-COMP:10123"/>
        <dbReference type="Rhea" id="RHEA-COMP:13883"/>
        <dbReference type="ChEBI" id="CHEBI:15377"/>
        <dbReference type="ChEBI" id="CHEBI:15378"/>
        <dbReference type="ChEBI" id="CHEBI:59874"/>
        <dbReference type="ChEBI" id="CHEBI:78442"/>
        <dbReference type="ChEBI" id="CHEBI:138191"/>
        <dbReference type="EC" id="3.1.1.29"/>
    </reaction>
</comment>
<dbReference type="EMBL" id="DF977458">
    <property type="protein sequence ID" value="GAP85709.2"/>
    <property type="molecule type" value="Genomic_DNA"/>
</dbReference>
<evidence type="ECO:0000256" key="1">
    <source>
        <dbReference type="ARBA" id="ARBA00013260"/>
    </source>
</evidence>
<evidence type="ECO:0000256" key="2">
    <source>
        <dbReference type="ARBA" id="ARBA00022801"/>
    </source>
</evidence>
<feature type="region of interest" description="Disordered" evidence="5">
    <location>
        <begin position="45"/>
        <end position="73"/>
    </location>
</feature>
<dbReference type="GO" id="GO:0005829">
    <property type="term" value="C:cytosol"/>
    <property type="evidence" value="ECO:0007669"/>
    <property type="project" value="TreeGrafter"/>
</dbReference>
<feature type="transmembrane region" description="Helical" evidence="6">
    <location>
        <begin position="6"/>
        <end position="30"/>
    </location>
</feature>
<dbReference type="PANTHER" id="PTHR12649:SF11">
    <property type="entry name" value="PEPTIDYL-TRNA HYDROLASE 2, MITOCHONDRIAL"/>
    <property type="match status" value="1"/>
</dbReference>
<feature type="region of interest" description="Disordered" evidence="5">
    <location>
        <begin position="85"/>
        <end position="142"/>
    </location>
</feature>
<protein>
    <recommendedName>
        <fullName evidence="1">peptidyl-tRNA hydrolase</fullName>
        <ecNumber evidence="1">3.1.1.29</ecNumber>
    </recommendedName>
</protein>
<keyword evidence="8" id="KW-1185">Reference proteome</keyword>
<dbReference type="EC" id="3.1.1.29" evidence="1"/>
<evidence type="ECO:0000313" key="8">
    <source>
        <dbReference type="Proteomes" id="UP000054516"/>
    </source>
</evidence>
<comment type="similarity">
    <text evidence="3">Belongs to the PTH2 family.</text>
</comment>
<dbReference type="FunFam" id="3.40.1490.10:FF:000001">
    <property type="entry name" value="Peptidyl-tRNA hydrolase 2"/>
    <property type="match status" value="1"/>
</dbReference>
<keyword evidence="2 7" id="KW-0378">Hydrolase</keyword>
<dbReference type="PANTHER" id="PTHR12649">
    <property type="entry name" value="PEPTIDYL-TRNA HYDROLASE 2"/>
    <property type="match status" value="1"/>
</dbReference>
<evidence type="ECO:0000256" key="4">
    <source>
        <dbReference type="ARBA" id="ARBA00048707"/>
    </source>
</evidence>
<dbReference type="InterPro" id="IPR023476">
    <property type="entry name" value="Pep_tRNA_hydro_II_dom_sf"/>
</dbReference>
<dbReference type="AlphaFoldDB" id="A0A1W2TCL4"/>
<evidence type="ECO:0000256" key="6">
    <source>
        <dbReference type="SAM" id="Phobius"/>
    </source>
</evidence>
<keyword evidence="6" id="KW-1133">Transmembrane helix</keyword>
<dbReference type="Gene3D" id="3.40.1490.10">
    <property type="entry name" value="Bit1"/>
    <property type="match status" value="1"/>
</dbReference>
<evidence type="ECO:0000256" key="3">
    <source>
        <dbReference type="ARBA" id="ARBA00038050"/>
    </source>
</evidence>
<gene>
    <name evidence="7" type="ORF">SAMD00023353_1300110</name>
</gene>
<dbReference type="OrthoDB" id="1733656at2759"/>
<evidence type="ECO:0000256" key="5">
    <source>
        <dbReference type="SAM" id="MobiDB-lite"/>
    </source>
</evidence>
<dbReference type="Pfam" id="PF01981">
    <property type="entry name" value="PTH2"/>
    <property type="match status" value="1"/>
</dbReference>
<dbReference type="NCBIfam" id="NF003314">
    <property type="entry name" value="PRK04322.1"/>
    <property type="match status" value="1"/>
</dbReference>
<feature type="compositionally biased region" description="Basic residues" evidence="5">
    <location>
        <begin position="96"/>
        <end position="105"/>
    </location>
</feature>
<accession>A0A1W2TCL4</accession>
<evidence type="ECO:0000313" key="7">
    <source>
        <dbReference type="EMBL" id="GAP85709.2"/>
    </source>
</evidence>
<reference evidence="7" key="1">
    <citation type="submission" date="2016-03" db="EMBL/GenBank/DDBJ databases">
        <title>Draft genome sequence of Rosellinia necatrix.</title>
        <authorList>
            <person name="Kanematsu S."/>
        </authorList>
    </citation>
    <scope>NUCLEOTIDE SEQUENCE [LARGE SCALE GENOMIC DNA]</scope>
    <source>
        <strain evidence="7">W97</strain>
    </source>
</reference>
<proteinExistence type="inferred from homology"/>
<keyword evidence="6" id="KW-0472">Membrane</keyword>
<name>A0A1W2TCL4_ROSNE</name>
<dbReference type="InterPro" id="IPR002833">
    <property type="entry name" value="PTH2"/>
</dbReference>
<keyword evidence="6" id="KW-0812">Transmembrane</keyword>
<sequence length="272" mass="29061">MSEPSTTSTVIITTSLVAFFSGFALGIYSIRGYLLPPTLRSAREQRLNDPVESDESDIDEDDTILDHAPNWANGAEADRRQGLRLVEAEAGPEQKKGKKKQKGKGRGNETRDDAELNDDEAQSRGAKQEAEAAHPGQAAVNLGSSSNEECKLVLVVRTDLGMTKGKIAAQCSHATLACYKALSRSASRQPTSAEAKILQRWERLGQAKIAVQVKSQDELLTLMGKARSLGVTAEVIQDAGRTQIDPGSLTVLGVGPAPKSVVDQITGGLKLL</sequence>